<dbReference type="Pfam" id="PF10035">
    <property type="entry name" value="DUF2179"/>
    <property type="match status" value="1"/>
</dbReference>
<feature type="transmembrane region" description="Helical" evidence="6">
    <location>
        <begin position="12"/>
        <end position="32"/>
    </location>
</feature>
<feature type="transmembrane region" description="Helical" evidence="6">
    <location>
        <begin position="153"/>
        <end position="179"/>
    </location>
</feature>
<dbReference type="AlphaFoldDB" id="A0A344TMD4"/>
<comment type="subcellular location">
    <subcellularLocation>
        <location evidence="1">Cell membrane</location>
        <topology evidence="1">Multi-pass membrane protein</topology>
    </subcellularLocation>
</comment>
<evidence type="ECO:0000256" key="1">
    <source>
        <dbReference type="ARBA" id="ARBA00004651"/>
    </source>
</evidence>
<dbReference type="InterPro" id="IPR015867">
    <property type="entry name" value="N-reg_PII/ATP_PRibTrfase_C"/>
</dbReference>
<reference evidence="8 9" key="1">
    <citation type="submission" date="2018-07" db="EMBL/GenBank/DDBJ databases">
        <title>Genome sequencing of Runella.</title>
        <authorList>
            <person name="Baek M.-G."/>
            <person name="Yi H."/>
        </authorList>
    </citation>
    <scope>NUCLEOTIDE SEQUENCE [LARGE SCALE GENOMIC DNA]</scope>
    <source>
        <strain evidence="8 9">HYN0085</strain>
    </source>
</reference>
<dbReference type="InterPro" id="IPR051461">
    <property type="entry name" value="UPF0750_membrane"/>
</dbReference>
<accession>A0A344TMD4</accession>
<feature type="transmembrane region" description="Helical" evidence="6">
    <location>
        <begin position="44"/>
        <end position="67"/>
    </location>
</feature>
<evidence type="ECO:0000256" key="3">
    <source>
        <dbReference type="ARBA" id="ARBA00022692"/>
    </source>
</evidence>
<evidence type="ECO:0000256" key="4">
    <source>
        <dbReference type="ARBA" id="ARBA00022989"/>
    </source>
</evidence>
<keyword evidence="9" id="KW-1185">Reference proteome</keyword>
<keyword evidence="4 6" id="KW-1133">Transmembrane helix</keyword>
<feature type="domain" description="DUF2179" evidence="7">
    <location>
        <begin position="222"/>
        <end position="280"/>
    </location>
</feature>
<dbReference type="Pfam" id="PF02588">
    <property type="entry name" value="YitT_membrane"/>
    <property type="match status" value="1"/>
</dbReference>
<name>A0A344TMD4_9BACT</name>
<dbReference type="PANTHER" id="PTHR33545:SF3">
    <property type="entry name" value="UPF0750 MEMBRANE PROTEIN YQFU"/>
    <property type="match status" value="1"/>
</dbReference>
<dbReference type="KEGG" id="run:DR864_19690"/>
<dbReference type="InterPro" id="IPR003740">
    <property type="entry name" value="YitT"/>
</dbReference>
<dbReference type="Proteomes" id="UP000251993">
    <property type="component" value="Chromosome"/>
</dbReference>
<dbReference type="PIRSF" id="PIRSF006483">
    <property type="entry name" value="Membrane_protein_YitT"/>
    <property type="match status" value="1"/>
</dbReference>
<keyword evidence="3 6" id="KW-0812">Transmembrane</keyword>
<feature type="transmembrane region" description="Helical" evidence="6">
    <location>
        <begin position="79"/>
        <end position="100"/>
    </location>
</feature>
<evidence type="ECO:0000259" key="7">
    <source>
        <dbReference type="Pfam" id="PF10035"/>
    </source>
</evidence>
<dbReference type="EMBL" id="CP030850">
    <property type="protein sequence ID" value="AXE19805.1"/>
    <property type="molecule type" value="Genomic_DNA"/>
</dbReference>
<gene>
    <name evidence="8" type="ORF">DR864_19690</name>
</gene>
<evidence type="ECO:0000256" key="6">
    <source>
        <dbReference type="SAM" id="Phobius"/>
    </source>
</evidence>
<dbReference type="OrthoDB" id="265478at2"/>
<evidence type="ECO:0000313" key="8">
    <source>
        <dbReference type="EMBL" id="AXE19805.1"/>
    </source>
</evidence>
<feature type="transmembrane region" description="Helical" evidence="6">
    <location>
        <begin position="106"/>
        <end position="125"/>
    </location>
</feature>
<organism evidence="8 9">
    <name type="scientific">Runella rosea</name>
    <dbReference type="NCBI Taxonomy" id="2259595"/>
    <lineage>
        <taxon>Bacteria</taxon>
        <taxon>Pseudomonadati</taxon>
        <taxon>Bacteroidota</taxon>
        <taxon>Cytophagia</taxon>
        <taxon>Cytophagales</taxon>
        <taxon>Spirosomataceae</taxon>
        <taxon>Runella</taxon>
    </lineage>
</organism>
<dbReference type="Gene3D" id="3.30.70.120">
    <property type="match status" value="1"/>
</dbReference>
<dbReference type="RefSeq" id="WP_114068573.1">
    <property type="nucleotide sequence ID" value="NZ_CP030850.1"/>
</dbReference>
<sequence>MQGITKRSLVKDAVLITAGIFSAALGLKGFLLSSHFIDGGVTGISMLLASIFHVPLAVLIPIINFPFIIMGYRQIGKAFAFKSTAAITGLALCLALVEFPDVTPDLLLTSVFGGFFIGAGIGLAMRGGAVLDGTEVAALLVSRRNSGVRVGDVILGMNIFIFATAAYFLGVDIALYSMLTYFTASKTVDFLIHGIEEYTAVWIVSDHHEEIRELLTDKLHKGVTVLNSEKGFGKRGAQTEATKVLYSVVTRLEVSRLRDAIAEIDPLAFIVQHGIDDARGGIVKGRPLH</sequence>
<dbReference type="CDD" id="cd16380">
    <property type="entry name" value="YitT_C"/>
    <property type="match status" value="1"/>
</dbReference>
<evidence type="ECO:0000256" key="2">
    <source>
        <dbReference type="ARBA" id="ARBA00022475"/>
    </source>
</evidence>
<dbReference type="InterPro" id="IPR019264">
    <property type="entry name" value="DUF2179"/>
</dbReference>
<evidence type="ECO:0000256" key="5">
    <source>
        <dbReference type="ARBA" id="ARBA00023136"/>
    </source>
</evidence>
<dbReference type="PANTHER" id="PTHR33545">
    <property type="entry name" value="UPF0750 MEMBRANE PROTEIN YITT-RELATED"/>
    <property type="match status" value="1"/>
</dbReference>
<evidence type="ECO:0000313" key="9">
    <source>
        <dbReference type="Proteomes" id="UP000251993"/>
    </source>
</evidence>
<proteinExistence type="predicted"/>
<keyword evidence="2" id="KW-1003">Cell membrane</keyword>
<dbReference type="GO" id="GO:0005886">
    <property type="term" value="C:plasma membrane"/>
    <property type="evidence" value="ECO:0007669"/>
    <property type="project" value="UniProtKB-SubCell"/>
</dbReference>
<protein>
    <recommendedName>
        <fullName evidence="7">DUF2179 domain-containing protein</fullName>
    </recommendedName>
</protein>
<keyword evidence="5 6" id="KW-0472">Membrane</keyword>